<evidence type="ECO:0000259" key="1">
    <source>
        <dbReference type="Pfam" id="PF08401"/>
    </source>
</evidence>
<dbReference type="InterPro" id="IPR041459">
    <property type="entry name" value="MPTase-PolyVal"/>
</dbReference>
<sequence length="293" mass="33276">MMADKKSVYQMVTDRIIEQLEAGVIPWEKPWTGVQTGAYNRVSKKPYSIINQMMLKHSGEYATFKQWSDAGGKIKKGAKSEIVVFWKICQQEKTKDDGTKETVNIPMLRYYNVFHVSQVEGVEPLKKPFADVKPIEAADNIIYDYVSREGIKFEEIAGDEAFYSPASDRVVVPLKTQFVDTNEWYSTAFHELTHSTLKASRCDRENDVKGQRVAFGSTEYSKEELVAEIGSASLMNILNIENVKTVRNSAAYIKGWLSVLSNDTRFIGYSVEFCVSDIRQMSRMVQFSAHVLA</sequence>
<protein>
    <submittedName>
        <fullName evidence="3">Antirestriction protein</fullName>
    </submittedName>
</protein>
<evidence type="ECO:0000313" key="4">
    <source>
        <dbReference type="Proteomes" id="UP000194903"/>
    </source>
</evidence>
<reference evidence="3 4" key="1">
    <citation type="submission" date="2017-05" db="EMBL/GenBank/DDBJ databases">
        <title>Butyricicoccus porcorum sp. nov. a butyrate-producing bacterium from the swine intestinal tract.</title>
        <authorList>
            <person name="Trachsel J."/>
            <person name="Humphrey S."/>
            <person name="Allen H.K."/>
        </authorList>
    </citation>
    <scope>NUCLEOTIDE SEQUENCE [LARGE SCALE GENOMIC DNA]</scope>
    <source>
        <strain evidence="3">BB10</strain>
    </source>
</reference>
<dbReference type="PIRSF" id="PIRSF037112">
    <property type="entry name" value="Antirestriction_ArdC"/>
    <property type="match status" value="1"/>
</dbReference>
<evidence type="ECO:0000259" key="2">
    <source>
        <dbReference type="Pfam" id="PF18818"/>
    </source>
</evidence>
<dbReference type="InterPro" id="IPR017113">
    <property type="entry name" value="Antirestriction_ArdC"/>
</dbReference>
<dbReference type="Pfam" id="PF08401">
    <property type="entry name" value="ArdcN"/>
    <property type="match status" value="1"/>
</dbReference>
<dbReference type="InterPro" id="IPR013610">
    <property type="entry name" value="ArdC_N"/>
</dbReference>
<dbReference type="OrthoDB" id="9792687at2"/>
<dbReference type="GO" id="GO:0003697">
    <property type="term" value="F:single-stranded DNA binding"/>
    <property type="evidence" value="ECO:0007669"/>
    <property type="project" value="InterPro"/>
</dbReference>
<name>A0A252F5R1_9FIRM</name>
<proteinExistence type="predicted"/>
<organism evidence="3 4">
    <name type="scientific">Butyricicoccus porcorum</name>
    <dbReference type="NCBI Taxonomy" id="1945634"/>
    <lineage>
        <taxon>Bacteria</taxon>
        <taxon>Bacillati</taxon>
        <taxon>Bacillota</taxon>
        <taxon>Clostridia</taxon>
        <taxon>Eubacteriales</taxon>
        <taxon>Butyricicoccaceae</taxon>
        <taxon>Butyricicoccus</taxon>
    </lineage>
</organism>
<dbReference type="AlphaFoldDB" id="A0A252F5R1"/>
<keyword evidence="4" id="KW-1185">Reference proteome</keyword>
<feature type="domain" description="Polyvalent protein metallopeptidase" evidence="2">
    <location>
        <begin position="147"/>
        <end position="267"/>
    </location>
</feature>
<gene>
    <name evidence="3" type="ORF">CBW42_04345</name>
</gene>
<comment type="caution">
    <text evidence="3">The sequence shown here is derived from an EMBL/GenBank/DDBJ whole genome shotgun (WGS) entry which is preliminary data.</text>
</comment>
<feature type="domain" description="N-terminal" evidence="1">
    <location>
        <begin position="6"/>
        <end position="114"/>
    </location>
</feature>
<dbReference type="Proteomes" id="UP000194903">
    <property type="component" value="Unassembled WGS sequence"/>
</dbReference>
<dbReference type="Pfam" id="PF18818">
    <property type="entry name" value="MPTase-PolyVal"/>
    <property type="match status" value="1"/>
</dbReference>
<dbReference type="EMBL" id="NHOC01000004">
    <property type="protein sequence ID" value="OUM21094.1"/>
    <property type="molecule type" value="Genomic_DNA"/>
</dbReference>
<accession>A0A252F5R1</accession>
<evidence type="ECO:0000313" key="3">
    <source>
        <dbReference type="EMBL" id="OUM21094.1"/>
    </source>
</evidence>